<protein>
    <submittedName>
        <fullName evidence="1">Uncharacterized protein</fullName>
    </submittedName>
</protein>
<dbReference type="AlphaFoldDB" id="A0A402ASF6"/>
<accession>A0A402ASF6</accession>
<reference evidence="2" key="1">
    <citation type="submission" date="2018-12" db="EMBL/GenBank/DDBJ databases">
        <title>Tengunoibacter tsumagoiensis gen. nov., sp. nov., Dictyobacter kobayashii sp. nov., D. alpinus sp. nov., and D. joshuensis sp. nov. and description of Dictyobacteraceae fam. nov. within the order Ktedonobacterales isolated from Tengu-no-mugimeshi.</title>
        <authorList>
            <person name="Wang C.M."/>
            <person name="Zheng Y."/>
            <person name="Sakai Y."/>
            <person name="Toyoda A."/>
            <person name="Minakuchi Y."/>
            <person name="Abe K."/>
            <person name="Yokota A."/>
            <person name="Yabe S."/>
        </authorList>
    </citation>
    <scope>NUCLEOTIDE SEQUENCE [LARGE SCALE GENOMIC DNA]</scope>
    <source>
        <strain evidence="2">Uno11</strain>
    </source>
</reference>
<dbReference type="Proteomes" id="UP000287188">
    <property type="component" value="Unassembled WGS sequence"/>
</dbReference>
<evidence type="ECO:0000313" key="2">
    <source>
        <dbReference type="Proteomes" id="UP000287188"/>
    </source>
</evidence>
<evidence type="ECO:0000313" key="1">
    <source>
        <dbReference type="EMBL" id="GCE22022.1"/>
    </source>
</evidence>
<keyword evidence="2" id="KW-1185">Reference proteome</keyword>
<gene>
    <name evidence="1" type="ORF">KDK_58220</name>
</gene>
<comment type="caution">
    <text evidence="1">The sequence shown here is derived from an EMBL/GenBank/DDBJ whole genome shotgun (WGS) entry which is preliminary data.</text>
</comment>
<name>A0A402ASF6_9CHLR</name>
<proteinExistence type="predicted"/>
<dbReference type="EMBL" id="BIFS01000002">
    <property type="protein sequence ID" value="GCE22022.1"/>
    <property type="molecule type" value="Genomic_DNA"/>
</dbReference>
<organism evidence="1 2">
    <name type="scientific">Dictyobacter kobayashii</name>
    <dbReference type="NCBI Taxonomy" id="2014872"/>
    <lineage>
        <taxon>Bacteria</taxon>
        <taxon>Bacillati</taxon>
        <taxon>Chloroflexota</taxon>
        <taxon>Ktedonobacteria</taxon>
        <taxon>Ktedonobacterales</taxon>
        <taxon>Dictyobacteraceae</taxon>
        <taxon>Dictyobacter</taxon>
    </lineage>
</organism>
<sequence>MNSNQTQEKPIHHKGTRSPLQCAHCLLMWYGTFSRDDWLGNVTLCTACHNAAYNYVFYHQNLQLRQDTLPLIHQALQTWIADANQKPFPRPPEQRFHRSVPAWMRNAIRISKVTPNDERWYLVESLGDTVTSVQTFEHPPTVHR</sequence>
<dbReference type="RefSeq" id="WP_126554514.1">
    <property type="nucleotide sequence ID" value="NZ_BIFS01000002.1"/>
</dbReference>